<dbReference type="EMBL" id="FOYN01000003">
    <property type="protein sequence ID" value="SFR48053.1"/>
    <property type="molecule type" value="Genomic_DNA"/>
</dbReference>
<reference evidence="4" key="1">
    <citation type="submission" date="2016-10" db="EMBL/GenBank/DDBJ databases">
        <authorList>
            <person name="Varghese N."/>
            <person name="Submissions S."/>
        </authorList>
    </citation>
    <scope>NUCLEOTIDE SEQUENCE [LARGE SCALE GENOMIC DNA]</scope>
    <source>
        <strain evidence="4">RD 26</strain>
    </source>
</reference>
<evidence type="ECO:0000313" key="3">
    <source>
        <dbReference type="EMBL" id="SFR48053.1"/>
    </source>
</evidence>
<evidence type="ECO:0000256" key="1">
    <source>
        <dbReference type="SAM" id="MobiDB-lite"/>
    </source>
</evidence>
<accession>A0A1I6H0R3</accession>
<dbReference type="Proteomes" id="UP000198932">
    <property type="component" value="Unassembled WGS sequence"/>
</dbReference>
<proteinExistence type="predicted"/>
<name>A0A1I6H0R3_HALSD</name>
<feature type="region of interest" description="Disordered" evidence="1">
    <location>
        <begin position="227"/>
        <end position="272"/>
    </location>
</feature>
<feature type="transmembrane region" description="Helical" evidence="2">
    <location>
        <begin position="183"/>
        <end position="206"/>
    </location>
</feature>
<dbReference type="RefSeq" id="WP_092922098.1">
    <property type="nucleotide sequence ID" value="NZ_FOYN01000003.1"/>
</dbReference>
<dbReference type="OrthoDB" id="177865at2157"/>
<sequence>MASSLTRLTEIRRALPLAAAALLVGALLVPVWTITLTAPQYPGQELLIELYAYPRLGGDFAEVQGLNKYAGFHYPDPVFIEPNYDVSEAAIDVPEWLLGPVVFVGLALTGAFVAFAPTVRKLKAGLTAQLVGTITVFVGMFAFIQYRLYQAGHSLDPDAPLRGIDPFTPPLLGPYEVANISGFAWFGPGGYMTVLAVLLLATAYLARDIEATVDELPALARGLPGAIRERRSGGGDGAPDDRANRDRGASDGTDTTRETDRDRDVGGGDHVG</sequence>
<gene>
    <name evidence="3" type="ORF">SAMN04487937_2274</name>
</gene>
<protein>
    <submittedName>
        <fullName evidence="3">Uncharacterized protein</fullName>
    </submittedName>
</protein>
<evidence type="ECO:0000256" key="2">
    <source>
        <dbReference type="SAM" id="Phobius"/>
    </source>
</evidence>
<keyword evidence="4" id="KW-1185">Reference proteome</keyword>
<organism evidence="3 4">
    <name type="scientific">Halorubrum sodomense</name>
    <dbReference type="NCBI Taxonomy" id="35743"/>
    <lineage>
        <taxon>Archaea</taxon>
        <taxon>Methanobacteriati</taxon>
        <taxon>Methanobacteriota</taxon>
        <taxon>Stenosarchaea group</taxon>
        <taxon>Halobacteria</taxon>
        <taxon>Halobacteriales</taxon>
        <taxon>Haloferacaceae</taxon>
        <taxon>Halorubrum</taxon>
    </lineage>
</organism>
<keyword evidence="2" id="KW-1133">Transmembrane helix</keyword>
<feature type="transmembrane region" description="Helical" evidence="2">
    <location>
        <begin position="128"/>
        <end position="148"/>
    </location>
</feature>
<feature type="transmembrane region" description="Helical" evidence="2">
    <location>
        <begin position="96"/>
        <end position="116"/>
    </location>
</feature>
<dbReference type="STRING" id="35743.SAMN04487937_2274"/>
<keyword evidence="2" id="KW-0472">Membrane</keyword>
<keyword evidence="2" id="KW-0812">Transmembrane</keyword>
<dbReference type="AlphaFoldDB" id="A0A1I6H0R3"/>
<evidence type="ECO:0000313" key="4">
    <source>
        <dbReference type="Proteomes" id="UP000198932"/>
    </source>
</evidence>